<dbReference type="SUPFAM" id="SSF103473">
    <property type="entry name" value="MFS general substrate transporter"/>
    <property type="match status" value="1"/>
</dbReference>
<dbReference type="PROSITE" id="PS50850">
    <property type="entry name" value="MFS"/>
    <property type="match status" value="1"/>
</dbReference>
<dbReference type="Proteomes" id="UP000018458">
    <property type="component" value="Unassembled WGS sequence"/>
</dbReference>
<feature type="transmembrane region" description="Helical" evidence="4">
    <location>
        <begin position="368"/>
        <end position="387"/>
    </location>
</feature>
<feature type="transmembrane region" description="Helical" evidence="4">
    <location>
        <begin position="178"/>
        <end position="195"/>
    </location>
</feature>
<dbReference type="EMBL" id="AEVO01000031">
    <property type="protein sequence ID" value="EFY07512.1"/>
    <property type="molecule type" value="Genomic_DNA"/>
</dbReference>
<comment type="caution">
    <text evidence="6">The sequence shown here is derived from an EMBL/GenBank/DDBJ whole genome shotgun (WGS) entry which is preliminary data.</text>
</comment>
<dbReference type="AlphaFoldDB" id="E8LIY1"/>
<feature type="domain" description="Major facilitator superfamily (MFS) profile" evidence="5">
    <location>
        <begin position="18"/>
        <end position="392"/>
    </location>
</feature>
<feature type="transmembrane region" description="Helical" evidence="4">
    <location>
        <begin position="85"/>
        <end position="111"/>
    </location>
</feature>
<feature type="transmembrane region" description="Helical" evidence="4">
    <location>
        <begin position="146"/>
        <end position="166"/>
    </location>
</feature>
<protein>
    <submittedName>
        <fullName evidence="6">Transporter, major facilitator family protein</fullName>
    </submittedName>
</protein>
<evidence type="ECO:0000313" key="7">
    <source>
        <dbReference type="Proteomes" id="UP000018458"/>
    </source>
</evidence>
<proteinExistence type="predicted"/>
<dbReference type="PANTHER" id="PTHR23531:SF1">
    <property type="entry name" value="QUINOLENE RESISTANCE PROTEIN NORA"/>
    <property type="match status" value="1"/>
</dbReference>
<reference evidence="6 7" key="1">
    <citation type="submission" date="2011-01" db="EMBL/GenBank/DDBJ databases">
        <authorList>
            <person name="Weinstock G."/>
            <person name="Sodergren E."/>
            <person name="Clifton S."/>
            <person name="Fulton L."/>
            <person name="Fulton B."/>
            <person name="Courtney L."/>
            <person name="Fronick C."/>
            <person name="Harrison M."/>
            <person name="Strong C."/>
            <person name="Farmer C."/>
            <person name="Delahaunty K."/>
            <person name="Markovic C."/>
            <person name="Hall O."/>
            <person name="Minx P."/>
            <person name="Tomlinson C."/>
            <person name="Mitreva M."/>
            <person name="Hou S."/>
            <person name="Chen J."/>
            <person name="Wollam A."/>
            <person name="Pepin K.H."/>
            <person name="Johnson M."/>
            <person name="Bhonagiri V."/>
            <person name="Zhang X."/>
            <person name="Suruliraj S."/>
            <person name="Warren W."/>
            <person name="Chinwalla A."/>
            <person name="Mardis E.R."/>
            <person name="Wilson R.K."/>
        </authorList>
    </citation>
    <scope>NUCLEOTIDE SEQUENCE [LARGE SCALE GENOMIC DNA]</scope>
    <source>
        <strain evidence="7">DSM 22608 / JCM 16073 / KCTC 15190 / YIT 12066</strain>
    </source>
</reference>
<dbReference type="OrthoDB" id="9814001at2"/>
<evidence type="ECO:0000313" key="6">
    <source>
        <dbReference type="EMBL" id="EFY07512.1"/>
    </source>
</evidence>
<feature type="transmembrane region" description="Helical" evidence="4">
    <location>
        <begin position="117"/>
        <end position="139"/>
    </location>
</feature>
<feature type="transmembrane region" description="Helical" evidence="4">
    <location>
        <begin position="50"/>
        <end position="73"/>
    </location>
</feature>
<dbReference type="InterPro" id="IPR011701">
    <property type="entry name" value="MFS"/>
</dbReference>
<keyword evidence="7" id="KW-1185">Reference proteome</keyword>
<feature type="transmembrane region" description="Helical" evidence="4">
    <location>
        <begin position="249"/>
        <end position="267"/>
    </location>
</feature>
<feature type="transmembrane region" description="Helical" evidence="4">
    <location>
        <begin position="216"/>
        <end position="237"/>
    </location>
</feature>
<dbReference type="Pfam" id="PF07690">
    <property type="entry name" value="MFS_1"/>
    <property type="match status" value="1"/>
</dbReference>
<keyword evidence="3 4" id="KW-0472">Membrane</keyword>
<gene>
    <name evidence="6" type="ORF">HMPREF9444_00653</name>
</gene>
<dbReference type="GO" id="GO:0022857">
    <property type="term" value="F:transmembrane transporter activity"/>
    <property type="evidence" value="ECO:0007669"/>
    <property type="project" value="InterPro"/>
</dbReference>
<feature type="transmembrane region" description="Helical" evidence="4">
    <location>
        <begin position="342"/>
        <end position="362"/>
    </location>
</feature>
<keyword evidence="1 4" id="KW-0812">Transmembrane</keyword>
<dbReference type="InterPro" id="IPR020846">
    <property type="entry name" value="MFS_dom"/>
</dbReference>
<feature type="transmembrane region" description="Helical" evidence="4">
    <location>
        <begin position="303"/>
        <end position="330"/>
    </location>
</feature>
<evidence type="ECO:0000256" key="3">
    <source>
        <dbReference type="ARBA" id="ARBA00023136"/>
    </source>
</evidence>
<dbReference type="RefSeq" id="WP_009142869.1">
    <property type="nucleotide sequence ID" value="NZ_GL830968.1"/>
</dbReference>
<organism evidence="6 7">
    <name type="scientific">Succinatimonas hippei (strain DSM 22608 / JCM 16073 / KCTC 15190 / YIT 12066)</name>
    <dbReference type="NCBI Taxonomy" id="762983"/>
    <lineage>
        <taxon>Bacteria</taxon>
        <taxon>Pseudomonadati</taxon>
        <taxon>Pseudomonadota</taxon>
        <taxon>Gammaproteobacteria</taxon>
        <taxon>Aeromonadales</taxon>
        <taxon>Succinivibrionaceae</taxon>
        <taxon>Succinatimonas</taxon>
    </lineage>
</organism>
<dbReference type="InterPro" id="IPR052714">
    <property type="entry name" value="MFS_Exporter"/>
</dbReference>
<evidence type="ECO:0000256" key="2">
    <source>
        <dbReference type="ARBA" id="ARBA00022989"/>
    </source>
</evidence>
<dbReference type="eggNOG" id="COG2814">
    <property type="taxonomic scope" value="Bacteria"/>
</dbReference>
<accession>E8LIY1</accession>
<name>E8LIY1_SUCHY</name>
<keyword evidence="2 4" id="KW-1133">Transmembrane helix</keyword>
<evidence type="ECO:0000256" key="4">
    <source>
        <dbReference type="SAM" id="Phobius"/>
    </source>
</evidence>
<dbReference type="HOGENOM" id="CLU_001265_10_13_6"/>
<feature type="transmembrane region" description="Helical" evidence="4">
    <location>
        <begin position="21"/>
        <end position="44"/>
    </location>
</feature>
<dbReference type="PANTHER" id="PTHR23531">
    <property type="entry name" value="QUINOLENE RESISTANCE PROTEIN NORA"/>
    <property type="match status" value="1"/>
</dbReference>
<evidence type="ECO:0000259" key="5">
    <source>
        <dbReference type="PROSITE" id="PS50850"/>
    </source>
</evidence>
<dbReference type="InterPro" id="IPR036259">
    <property type="entry name" value="MFS_trans_sf"/>
</dbReference>
<dbReference type="Gene3D" id="1.20.1250.20">
    <property type="entry name" value="MFS general substrate transporter like domains"/>
    <property type="match status" value="2"/>
</dbReference>
<feature type="transmembrane region" description="Helical" evidence="4">
    <location>
        <begin position="279"/>
        <end position="297"/>
    </location>
</feature>
<evidence type="ECO:0000256" key="1">
    <source>
        <dbReference type="ARBA" id="ARBA00022692"/>
    </source>
</evidence>
<dbReference type="CDD" id="cd17489">
    <property type="entry name" value="MFS_YfcJ_like"/>
    <property type="match status" value="1"/>
</dbReference>
<sequence>MDKERFAQSSIKSIFNRNFNVVTLVNFIVMIAYYQIFVTSAFYAQEHFDVSLSTAGSTAGIMVIGCLIGRFFTGNLLSRCGCRSVLIAGTLLYLAIALSSFISGSLLLLFIQRFVTGFGVGVIGTATGTIMAYCVPYAVQGLGVSIFSLSTALALALGPFLGISITHFLGYEILKTDIIALSTFALICAFLLKNPPEIKTASKSFLKLSNFIDVRVLKFAVVVFLMPLSYGCISAYISNLAADRGIEGAASLFFLFAAGTTIATRPISGRLFDKYGENLIIYPCIILSAIAMLLIAYTHSSFILLLAGVINGIGFGNFQSAGQAIALRLVKKYRFPQATSTFFIAFDFGIGVGPYLFGFIAVSYGFTGMFLALSAITFITAFLYYLLHGKNHPLKRPLLRRSISR</sequence>